<name>A0A235BWI7_UNCW3</name>
<comment type="cofactor">
    <cofactor evidence="1 6">
        <name>FAD</name>
        <dbReference type="ChEBI" id="CHEBI:57692"/>
    </cofactor>
</comment>
<evidence type="ECO:0000259" key="8">
    <source>
        <dbReference type="Pfam" id="PF02770"/>
    </source>
</evidence>
<dbReference type="InterPro" id="IPR009075">
    <property type="entry name" value="AcylCo_DH/oxidase_C"/>
</dbReference>
<dbReference type="FunFam" id="2.40.110.10:FF:000001">
    <property type="entry name" value="Acyl-CoA dehydrogenase, mitochondrial"/>
    <property type="match status" value="1"/>
</dbReference>
<dbReference type="GO" id="GO:0050660">
    <property type="term" value="F:flavin adenine dinucleotide binding"/>
    <property type="evidence" value="ECO:0007669"/>
    <property type="project" value="InterPro"/>
</dbReference>
<evidence type="ECO:0000259" key="9">
    <source>
        <dbReference type="Pfam" id="PF02771"/>
    </source>
</evidence>
<evidence type="ECO:0000256" key="4">
    <source>
        <dbReference type="ARBA" id="ARBA00022827"/>
    </source>
</evidence>
<dbReference type="InterPro" id="IPR036250">
    <property type="entry name" value="AcylCo_DH-like_C"/>
</dbReference>
<evidence type="ECO:0000256" key="1">
    <source>
        <dbReference type="ARBA" id="ARBA00001974"/>
    </source>
</evidence>
<keyword evidence="4 6" id="KW-0274">FAD</keyword>
<evidence type="ECO:0000259" key="7">
    <source>
        <dbReference type="Pfam" id="PF00441"/>
    </source>
</evidence>
<dbReference type="SUPFAM" id="SSF47203">
    <property type="entry name" value="Acyl-CoA dehydrogenase C-terminal domain-like"/>
    <property type="match status" value="1"/>
</dbReference>
<organism evidence="10 11">
    <name type="scientific">candidate division WOR-3 bacterium JGI_Cruoil_03_44_89</name>
    <dbReference type="NCBI Taxonomy" id="1973748"/>
    <lineage>
        <taxon>Bacteria</taxon>
        <taxon>Bacteria division WOR-3</taxon>
    </lineage>
</organism>
<dbReference type="PANTHER" id="PTHR43884:SF12">
    <property type="entry name" value="ISOVALERYL-COA DEHYDROGENASE, MITOCHONDRIAL-RELATED"/>
    <property type="match status" value="1"/>
</dbReference>
<dbReference type="FunFam" id="1.20.140.10:FF:000004">
    <property type="entry name" value="Acyl-CoA dehydrogenase FadE25"/>
    <property type="match status" value="1"/>
</dbReference>
<reference evidence="10 11" key="1">
    <citation type="submission" date="2017-07" db="EMBL/GenBank/DDBJ databases">
        <title>Recovery of genomes from metagenomes via a dereplication, aggregation, and scoring strategy.</title>
        <authorList>
            <person name="Sieber C.M."/>
            <person name="Probst A.J."/>
            <person name="Sharrar A."/>
            <person name="Thomas B.C."/>
            <person name="Hess M."/>
            <person name="Tringe S.G."/>
            <person name="Banfield J.F."/>
        </authorList>
    </citation>
    <scope>NUCLEOTIDE SEQUENCE [LARGE SCALE GENOMIC DNA]</scope>
    <source>
        <strain evidence="10">JGI_Cruoil_03_44_89</strain>
    </source>
</reference>
<protein>
    <submittedName>
        <fullName evidence="10">Acyl-CoA dehydrogenase</fullName>
    </submittedName>
</protein>
<keyword evidence="5 6" id="KW-0560">Oxidoreductase</keyword>
<dbReference type="Gene3D" id="1.10.540.10">
    <property type="entry name" value="Acyl-CoA dehydrogenase/oxidase, N-terminal domain"/>
    <property type="match status" value="1"/>
</dbReference>
<evidence type="ECO:0000313" key="10">
    <source>
        <dbReference type="EMBL" id="OYD16730.1"/>
    </source>
</evidence>
<comment type="caution">
    <text evidence="10">The sequence shown here is derived from an EMBL/GenBank/DDBJ whole genome shotgun (WGS) entry which is preliminary data.</text>
</comment>
<dbReference type="GO" id="GO:0003995">
    <property type="term" value="F:acyl-CoA dehydrogenase activity"/>
    <property type="evidence" value="ECO:0007669"/>
    <property type="project" value="InterPro"/>
</dbReference>
<evidence type="ECO:0000256" key="3">
    <source>
        <dbReference type="ARBA" id="ARBA00022630"/>
    </source>
</evidence>
<evidence type="ECO:0000256" key="2">
    <source>
        <dbReference type="ARBA" id="ARBA00009347"/>
    </source>
</evidence>
<evidence type="ECO:0000256" key="6">
    <source>
        <dbReference type="RuleBase" id="RU362125"/>
    </source>
</evidence>
<feature type="domain" description="Acyl-CoA dehydrogenase/oxidase N-terminal" evidence="9">
    <location>
        <begin position="6"/>
        <end position="117"/>
    </location>
</feature>
<evidence type="ECO:0000256" key="5">
    <source>
        <dbReference type="ARBA" id="ARBA00023002"/>
    </source>
</evidence>
<dbReference type="InterPro" id="IPR006089">
    <property type="entry name" value="Acyl-CoA_DH_CS"/>
</dbReference>
<comment type="similarity">
    <text evidence="2 6">Belongs to the acyl-CoA dehydrogenase family.</text>
</comment>
<dbReference type="InterPro" id="IPR037069">
    <property type="entry name" value="AcylCoA_DH/ox_N_sf"/>
</dbReference>
<dbReference type="Pfam" id="PF02771">
    <property type="entry name" value="Acyl-CoA_dh_N"/>
    <property type="match status" value="1"/>
</dbReference>
<dbReference type="FunFam" id="1.10.540.10:FF:000002">
    <property type="entry name" value="Acyl-CoA dehydrogenase FadE19"/>
    <property type="match status" value="1"/>
</dbReference>
<evidence type="ECO:0000313" key="11">
    <source>
        <dbReference type="Proteomes" id="UP000215215"/>
    </source>
</evidence>
<accession>A0A235BWI7</accession>
<dbReference type="AlphaFoldDB" id="A0A235BWI7"/>
<dbReference type="Pfam" id="PF02770">
    <property type="entry name" value="Acyl-CoA_dh_M"/>
    <property type="match status" value="1"/>
</dbReference>
<dbReference type="PROSITE" id="PS00073">
    <property type="entry name" value="ACYL_COA_DH_2"/>
    <property type="match status" value="1"/>
</dbReference>
<dbReference type="SUPFAM" id="SSF56645">
    <property type="entry name" value="Acyl-CoA dehydrogenase NM domain-like"/>
    <property type="match status" value="1"/>
</dbReference>
<keyword evidence="3 6" id="KW-0285">Flavoprotein</keyword>
<dbReference type="Gene3D" id="2.40.110.10">
    <property type="entry name" value="Butyryl-CoA Dehydrogenase, subunit A, domain 2"/>
    <property type="match status" value="1"/>
</dbReference>
<dbReference type="InterPro" id="IPR009100">
    <property type="entry name" value="AcylCoA_DH/oxidase_NM_dom_sf"/>
</dbReference>
<dbReference type="PANTHER" id="PTHR43884">
    <property type="entry name" value="ACYL-COA DEHYDROGENASE"/>
    <property type="match status" value="1"/>
</dbReference>
<dbReference type="PIRSF" id="PIRSF016578">
    <property type="entry name" value="HsaA"/>
    <property type="match status" value="1"/>
</dbReference>
<gene>
    <name evidence="10" type="ORF">CH333_02765</name>
</gene>
<dbReference type="InterPro" id="IPR046373">
    <property type="entry name" value="Acyl-CoA_Oxase/DH_mid-dom_sf"/>
</dbReference>
<dbReference type="Gene3D" id="1.20.140.10">
    <property type="entry name" value="Butyryl-CoA Dehydrogenase, subunit A, domain 3"/>
    <property type="match status" value="1"/>
</dbReference>
<proteinExistence type="inferred from homology"/>
<feature type="domain" description="Acyl-CoA oxidase/dehydrogenase middle" evidence="8">
    <location>
        <begin position="121"/>
        <end position="216"/>
    </location>
</feature>
<feature type="domain" description="Acyl-CoA dehydrogenase/oxidase C-terminal" evidence="7">
    <location>
        <begin position="228"/>
        <end position="377"/>
    </location>
</feature>
<dbReference type="Proteomes" id="UP000215215">
    <property type="component" value="Unassembled WGS sequence"/>
</dbReference>
<dbReference type="InterPro" id="IPR013786">
    <property type="entry name" value="AcylCoA_DH/ox_N"/>
</dbReference>
<sequence length="379" mass="41579">MDYFLSEEELMVRDTARDISQKIVLPVRAELDEKGKFPHEIMKELARADLFRIFVPPEYEGLGLTNLVLCIAIEEIAKVCAGVATTYAANALALTPIILYGNDEQKKRYLPAIASGEKLCAFALTEADAGSDVGNVKAKAIRDGDFYIINGTKQWITNGGEADIYVVILSTQPDKGARGLSAIIVEKGTPGFSFGKEENKLGIRASVTRELIFQDVKVPKENLLAREGAGFLIAMKTFDRTRPGVGAQSVGIAQGALDEAVEYAKTRKQFGKPIICFEGIGFSLAELATKVEAARALVYQVARYIDTGAKNISMYSSMAKLFASDVAMEVTTRALQVFGGYGYMKEYPMEKYMRDAKITQIYEGTNEIQKLVIANALQR</sequence>
<dbReference type="Pfam" id="PF00441">
    <property type="entry name" value="Acyl-CoA_dh_1"/>
    <property type="match status" value="1"/>
</dbReference>
<dbReference type="EMBL" id="NOZQ01000053">
    <property type="protein sequence ID" value="OYD16730.1"/>
    <property type="molecule type" value="Genomic_DNA"/>
</dbReference>
<dbReference type="InterPro" id="IPR006091">
    <property type="entry name" value="Acyl-CoA_Oxase/DH_mid-dom"/>
</dbReference>